<dbReference type="Pfam" id="PF00004">
    <property type="entry name" value="AAA"/>
    <property type="match status" value="2"/>
</dbReference>
<dbReference type="InterPro" id="IPR003593">
    <property type="entry name" value="AAA+_ATPase"/>
</dbReference>
<dbReference type="InterPro" id="IPR003959">
    <property type="entry name" value="ATPase_AAA_core"/>
</dbReference>
<dbReference type="GO" id="GO:0016887">
    <property type="term" value="F:ATP hydrolysis activity"/>
    <property type="evidence" value="ECO:0007669"/>
    <property type="project" value="InterPro"/>
</dbReference>
<proteinExistence type="inferred from homology"/>
<dbReference type="PANTHER" id="PTHR43392">
    <property type="entry name" value="AAA-TYPE ATPASE FAMILY PROTEIN / ANKYRIN REPEAT FAMILY PROTEIN"/>
    <property type="match status" value="1"/>
</dbReference>
<organism evidence="6 7">
    <name type="scientific">Selenomonas ruminantium</name>
    <dbReference type="NCBI Taxonomy" id="971"/>
    <lineage>
        <taxon>Bacteria</taxon>
        <taxon>Bacillati</taxon>
        <taxon>Bacillota</taxon>
        <taxon>Negativicutes</taxon>
        <taxon>Selenomonadales</taxon>
        <taxon>Selenomonadaceae</taxon>
        <taxon>Selenomonas</taxon>
    </lineage>
</organism>
<evidence type="ECO:0000313" key="7">
    <source>
        <dbReference type="Proteomes" id="UP000182412"/>
    </source>
</evidence>
<dbReference type="InterPro" id="IPR027417">
    <property type="entry name" value="P-loop_NTPase"/>
</dbReference>
<dbReference type="OrthoDB" id="9806903at2"/>
<dbReference type="InterPro" id="IPR050773">
    <property type="entry name" value="CbxX/CfxQ_RuBisCO_ESX"/>
</dbReference>
<evidence type="ECO:0000256" key="2">
    <source>
        <dbReference type="ARBA" id="ARBA00022741"/>
    </source>
</evidence>
<feature type="domain" description="AAA+ ATPase" evidence="5">
    <location>
        <begin position="129"/>
        <end position="300"/>
    </location>
</feature>
<evidence type="ECO:0000256" key="4">
    <source>
        <dbReference type="SAM" id="MobiDB-lite"/>
    </source>
</evidence>
<dbReference type="GO" id="GO:0005524">
    <property type="term" value="F:ATP binding"/>
    <property type="evidence" value="ECO:0007669"/>
    <property type="project" value="UniProtKB-KW"/>
</dbReference>
<dbReference type="PRINTS" id="PR00819">
    <property type="entry name" value="CBXCFQXSUPER"/>
</dbReference>
<feature type="region of interest" description="Disordered" evidence="4">
    <location>
        <begin position="58"/>
        <end position="87"/>
    </location>
</feature>
<dbReference type="Proteomes" id="UP000182412">
    <property type="component" value="Unassembled WGS sequence"/>
</dbReference>
<feature type="domain" description="AAA+ ATPase" evidence="5">
    <location>
        <begin position="710"/>
        <end position="848"/>
    </location>
</feature>
<name>A0A1H0SF62_SELRU</name>
<protein>
    <submittedName>
        <fullName evidence="6">AAA+-type ATPase, SpoVK/Ycf46/Vps4 family</fullName>
    </submittedName>
</protein>
<reference evidence="6 7" key="1">
    <citation type="submission" date="2016-10" db="EMBL/GenBank/DDBJ databases">
        <authorList>
            <person name="de Groot N.N."/>
        </authorList>
    </citation>
    <scope>NUCLEOTIDE SEQUENCE [LARGE SCALE GENOMIC DNA]</scope>
    <source>
        <strain evidence="6 7">S137</strain>
    </source>
</reference>
<evidence type="ECO:0000256" key="3">
    <source>
        <dbReference type="ARBA" id="ARBA00022840"/>
    </source>
</evidence>
<keyword evidence="3" id="KW-0067">ATP-binding</keyword>
<dbReference type="Gene3D" id="3.40.50.300">
    <property type="entry name" value="P-loop containing nucleotide triphosphate hydrolases"/>
    <property type="match status" value="3"/>
</dbReference>
<dbReference type="InterPro" id="IPR000641">
    <property type="entry name" value="CbxX/CfxQ"/>
</dbReference>
<dbReference type="FunFam" id="3.40.50.300:FF:000216">
    <property type="entry name" value="Type VII secretion ATPase EccA"/>
    <property type="match status" value="2"/>
</dbReference>
<keyword evidence="2" id="KW-0547">Nucleotide-binding</keyword>
<evidence type="ECO:0000256" key="1">
    <source>
        <dbReference type="ARBA" id="ARBA00010378"/>
    </source>
</evidence>
<dbReference type="SMART" id="SM00382">
    <property type="entry name" value="AAA"/>
    <property type="match status" value="3"/>
</dbReference>
<feature type="domain" description="AAA+ ATPase" evidence="5">
    <location>
        <begin position="442"/>
        <end position="580"/>
    </location>
</feature>
<accession>A0A1H0SF62</accession>
<gene>
    <name evidence="6" type="ORF">SAMN05216366_11746</name>
</gene>
<dbReference type="Pfam" id="PF17866">
    <property type="entry name" value="AAA_lid_6"/>
    <property type="match status" value="2"/>
</dbReference>
<dbReference type="EMBL" id="FNJQ01000017">
    <property type="protein sequence ID" value="SDP40442.1"/>
    <property type="molecule type" value="Genomic_DNA"/>
</dbReference>
<sequence>MTRTIKGILKFLLPEYQIIATINERGFIARTPANPSILQSPIQNHNVGMIQQQTAPTISTAQPQPGTPSSPASPPASLPEPQNITTDSNAFTNLATSLKKYWVGSERDLDAICKAFQRPYVKGFDNKIPKNGILLIGENSRGKTYAVKCISELLRQKKTFRYADVSILDFNDYAADTTNGLFLSDLYKALNETSEAIVFENVEKASMPQLDIIYQLLTEGTYKLSQRYMMNNGSLIQATGTLNTGLISNLGANGKFFVFTTTVSQAKILSFLGNKIVKELGDIIVLDPIMDEQIRNLTYTLCLNMANKCRDHLHIILDFDETLIDELGTHYRSNQGIRALANHIDDQLYDPLTEMKLQKKIGDNEKLQLSYDNGYCIVTENHEVIHTSVYQKDFNSMELEDVRQELAQVIGLAQVKEYVLSLENNLKVQQLRAGKGLKSTNLSMHMIFAGNPGTGKTTIARIVAKYLKAIGVLSSGHLCEVTRADLVGQYAGHTAVKTTDVIKSALGGVLFIDEAYSLHRGQGDVFGIEAIDALVKGMEDHRDDLVVILAGYEQEMQDFLKANSGLQSRFPNVVHFADYTIEEMCQIADVTAKAKGYKISDLCAEGLRQTFEKHQIKGKNDSGNGRLARNLIEDAILKQSQRIIQNPEDNMELLIPADFGFTEQREFDLEKSLAKVIGMEKVKKYIRSLNARIKVQNMRKHAGLKTDNTQTLHMIFAGNPGTGKTMMARTVANVLYNLNVIPSNKLIETDRSGLVAGYVGQTAIKTRNVIESALGGVLFIDEAYSLAQGGKNDFGQEAIDTLVKMMDDNRDQLVVILAGYNEDMHNFLNRNAGLQSRFANIIEFPDYTTDELMKIAENMYADNGYVLDADSKTMLREKFAEARLQEKFGNGRYVRNVFEKSINNQALRLSGTDTISKDALLTITKSDIQEV</sequence>
<comment type="similarity">
    <text evidence="1">Belongs to the CbxX/CfxQ family.</text>
</comment>
<evidence type="ECO:0000313" key="6">
    <source>
        <dbReference type="EMBL" id="SDP40442.1"/>
    </source>
</evidence>
<dbReference type="SUPFAM" id="SSF52540">
    <property type="entry name" value="P-loop containing nucleoside triphosphate hydrolases"/>
    <property type="match status" value="3"/>
</dbReference>
<dbReference type="Gene3D" id="1.10.8.60">
    <property type="match status" value="2"/>
</dbReference>
<dbReference type="InterPro" id="IPR041627">
    <property type="entry name" value="AAA_lid_6"/>
</dbReference>
<evidence type="ECO:0000259" key="5">
    <source>
        <dbReference type="SMART" id="SM00382"/>
    </source>
</evidence>
<dbReference type="PANTHER" id="PTHR43392:SF2">
    <property type="entry name" value="AAA-TYPE ATPASE FAMILY PROTEIN _ ANKYRIN REPEAT FAMILY PROTEIN"/>
    <property type="match status" value="1"/>
</dbReference>
<feature type="compositionally biased region" description="Pro residues" evidence="4">
    <location>
        <begin position="65"/>
        <end position="78"/>
    </location>
</feature>
<dbReference type="AlphaFoldDB" id="A0A1H0SF62"/>
<dbReference type="CDD" id="cd00009">
    <property type="entry name" value="AAA"/>
    <property type="match status" value="2"/>
</dbReference>